<evidence type="ECO:0000313" key="2">
    <source>
        <dbReference type="Proteomes" id="UP000585609"/>
    </source>
</evidence>
<proteinExistence type="predicted"/>
<protein>
    <submittedName>
        <fullName evidence="1">Uncharacterized protein</fullName>
    </submittedName>
</protein>
<feature type="non-terminal residue" evidence="1">
    <location>
        <position position="37"/>
    </location>
</feature>
<sequence length="37" mass="4261">MIDGFPNSLLHFLVINSLRGFDEMLAADNRPFDMSYL</sequence>
<organism evidence="1 2">
    <name type="scientific">Candidatus Hakubella thermalkaliphila</name>
    <dbReference type="NCBI Taxonomy" id="2754717"/>
    <lineage>
        <taxon>Bacteria</taxon>
        <taxon>Bacillati</taxon>
        <taxon>Actinomycetota</taxon>
        <taxon>Actinomycetota incertae sedis</taxon>
        <taxon>Candidatus Hakubellales</taxon>
        <taxon>Candidatus Hakubellaceae</taxon>
        <taxon>Candidatus Hakubella</taxon>
    </lineage>
</organism>
<gene>
    <name evidence="1" type="ORF">HKBW3S09_01731</name>
</gene>
<accession>A0A6V8NXT2</accession>
<dbReference type="EMBL" id="BLRW01000445">
    <property type="protein sequence ID" value="GFP24264.1"/>
    <property type="molecule type" value="Genomic_DNA"/>
</dbReference>
<comment type="caution">
    <text evidence="1">The sequence shown here is derived from an EMBL/GenBank/DDBJ whole genome shotgun (WGS) entry which is preliminary data.</text>
</comment>
<evidence type="ECO:0000313" key="1">
    <source>
        <dbReference type="EMBL" id="GFP24264.1"/>
    </source>
</evidence>
<dbReference type="AlphaFoldDB" id="A0A6V8NXT2"/>
<name>A0A6V8NXT2_9ACTN</name>
<reference evidence="1 2" key="1">
    <citation type="journal article" date="2020" name="Front. Microbiol.">
        <title>Single-cell genomics of novel Actinobacteria with the Wood-Ljungdahl pathway discovered in a serpentinizing system.</title>
        <authorList>
            <person name="Merino N."/>
            <person name="Kawai M."/>
            <person name="Boyd E.S."/>
            <person name="Colman D.R."/>
            <person name="McGlynn S.E."/>
            <person name="Nealson K.H."/>
            <person name="Kurokawa K."/>
            <person name="Hongoh Y."/>
        </authorList>
    </citation>
    <scope>NUCLEOTIDE SEQUENCE [LARGE SCALE GENOMIC DNA]</scope>
    <source>
        <strain evidence="1 2">S09_30</strain>
    </source>
</reference>
<dbReference type="Proteomes" id="UP000585609">
    <property type="component" value="Unassembled WGS sequence"/>
</dbReference>